<feature type="domain" description="Metallo-beta-lactamase" evidence="1">
    <location>
        <begin position="25"/>
        <end position="102"/>
    </location>
</feature>
<evidence type="ECO:0000313" key="4">
    <source>
        <dbReference type="Proteomes" id="UP001445076"/>
    </source>
</evidence>
<dbReference type="GO" id="GO:0031123">
    <property type="term" value="P:RNA 3'-end processing"/>
    <property type="evidence" value="ECO:0007669"/>
    <property type="project" value="UniProtKB-ARBA"/>
</dbReference>
<protein>
    <recommendedName>
        <fullName evidence="5">Beta-lactamase-like protein 2</fullName>
    </recommendedName>
</protein>
<dbReference type="PANTHER" id="PTHR23131">
    <property type="entry name" value="ENDORIBONUCLEASE LACTB2"/>
    <property type="match status" value="1"/>
</dbReference>
<keyword evidence="4" id="KW-1185">Reference proteome</keyword>
<dbReference type="Pfam" id="PF00753">
    <property type="entry name" value="Lactamase_B"/>
    <property type="match status" value="1"/>
</dbReference>
<dbReference type="GO" id="GO:0005759">
    <property type="term" value="C:mitochondrial matrix"/>
    <property type="evidence" value="ECO:0007669"/>
    <property type="project" value="TreeGrafter"/>
</dbReference>
<dbReference type="InterPro" id="IPR001279">
    <property type="entry name" value="Metallo-B-lactamas"/>
</dbReference>
<dbReference type="AlphaFoldDB" id="A0AAW0XTA5"/>
<reference evidence="3 4" key="1">
    <citation type="journal article" date="2024" name="BMC Genomics">
        <title>Genome assembly of redclaw crayfish (Cherax quadricarinatus) provides insights into its immune adaptation and hypoxia tolerance.</title>
        <authorList>
            <person name="Liu Z."/>
            <person name="Zheng J."/>
            <person name="Li H."/>
            <person name="Fang K."/>
            <person name="Wang S."/>
            <person name="He J."/>
            <person name="Zhou D."/>
            <person name="Weng S."/>
            <person name="Chi M."/>
            <person name="Gu Z."/>
            <person name="He J."/>
            <person name="Li F."/>
            <person name="Wang M."/>
        </authorList>
    </citation>
    <scope>NUCLEOTIDE SEQUENCE [LARGE SCALE GENOMIC DNA]</scope>
    <source>
        <strain evidence="3">ZL_2023a</strain>
    </source>
</reference>
<dbReference type="SUPFAM" id="SSF56281">
    <property type="entry name" value="Metallo-hydrolase/oxidoreductase"/>
    <property type="match status" value="1"/>
</dbReference>
<evidence type="ECO:0000259" key="2">
    <source>
        <dbReference type="Pfam" id="PF17778"/>
    </source>
</evidence>
<dbReference type="GO" id="GO:0004521">
    <property type="term" value="F:RNA endonuclease activity"/>
    <property type="evidence" value="ECO:0007669"/>
    <property type="project" value="TreeGrafter"/>
</dbReference>
<evidence type="ECO:0000313" key="3">
    <source>
        <dbReference type="EMBL" id="KAK8747052.1"/>
    </source>
</evidence>
<dbReference type="InterPro" id="IPR036866">
    <property type="entry name" value="RibonucZ/Hydroxyglut_hydro"/>
</dbReference>
<evidence type="ECO:0008006" key="5">
    <source>
        <dbReference type="Google" id="ProtNLM"/>
    </source>
</evidence>
<evidence type="ECO:0000259" key="1">
    <source>
        <dbReference type="Pfam" id="PF00753"/>
    </source>
</evidence>
<dbReference type="InterPro" id="IPR036388">
    <property type="entry name" value="WH-like_DNA-bd_sf"/>
</dbReference>
<dbReference type="InterPro" id="IPR050662">
    <property type="entry name" value="Sec-metab_biosynth-thioest"/>
</dbReference>
<dbReference type="EMBL" id="JARKIK010000016">
    <property type="protein sequence ID" value="KAK8747052.1"/>
    <property type="molecule type" value="Genomic_DNA"/>
</dbReference>
<proteinExistence type="predicted"/>
<dbReference type="Gene3D" id="3.60.15.10">
    <property type="entry name" value="Ribonuclease Z/Hydroxyacylglutathione hydrolase-like"/>
    <property type="match status" value="2"/>
</dbReference>
<accession>A0AAW0XTA5</accession>
<dbReference type="Pfam" id="PF17778">
    <property type="entry name" value="WHD_BLACT"/>
    <property type="match status" value="1"/>
</dbReference>
<dbReference type="FunFam" id="1.10.10.10:FF:000328">
    <property type="entry name" value="Lactamase beta 2"/>
    <property type="match status" value="1"/>
</dbReference>
<dbReference type="GO" id="GO:0003727">
    <property type="term" value="F:single-stranded RNA binding"/>
    <property type="evidence" value="ECO:0007669"/>
    <property type="project" value="TreeGrafter"/>
</dbReference>
<comment type="caution">
    <text evidence="3">The sequence shown here is derived from an EMBL/GenBank/DDBJ whole genome shotgun (WGS) entry which is preliminary data.</text>
</comment>
<gene>
    <name evidence="3" type="ORF">OTU49_016961</name>
</gene>
<organism evidence="3 4">
    <name type="scientific">Cherax quadricarinatus</name>
    <name type="common">Australian red claw crayfish</name>
    <dbReference type="NCBI Taxonomy" id="27406"/>
    <lineage>
        <taxon>Eukaryota</taxon>
        <taxon>Metazoa</taxon>
        <taxon>Ecdysozoa</taxon>
        <taxon>Arthropoda</taxon>
        <taxon>Crustacea</taxon>
        <taxon>Multicrustacea</taxon>
        <taxon>Malacostraca</taxon>
        <taxon>Eumalacostraca</taxon>
        <taxon>Eucarida</taxon>
        <taxon>Decapoda</taxon>
        <taxon>Pleocyemata</taxon>
        <taxon>Astacidea</taxon>
        <taxon>Parastacoidea</taxon>
        <taxon>Parastacidae</taxon>
        <taxon>Cherax</taxon>
    </lineage>
</organism>
<sequence>MAAFIAKITPITPRIIRILGCNPGPMTLQGTNTYLIGTGKRVHHTPGHTTDHVVLELTEEGSVFSGDCILGEGTAVFEDLQTYMVSLKLILELQPKVIYPGHGPMIDDPVVKIQHYIAHRIQRENQILKVLNDSLVKYMLPMEIVKLIYKDTPEHLHLAAENNVNHHLQKLFKDGVIYNQGNKWCLTSRRNHL</sequence>
<dbReference type="Gene3D" id="1.10.10.10">
    <property type="entry name" value="Winged helix-like DNA-binding domain superfamily/Winged helix DNA-binding domain"/>
    <property type="match status" value="1"/>
</dbReference>
<feature type="domain" description="LACTB2 winged helix" evidence="2">
    <location>
        <begin position="141"/>
        <end position="184"/>
    </location>
</feature>
<dbReference type="InterPro" id="IPR041516">
    <property type="entry name" value="LACTB2_WH"/>
</dbReference>
<name>A0AAW0XTA5_CHEQU</name>
<dbReference type="Proteomes" id="UP001445076">
    <property type="component" value="Unassembled WGS sequence"/>
</dbReference>
<dbReference type="PANTHER" id="PTHR23131:SF0">
    <property type="entry name" value="ENDORIBONUCLEASE LACTB2"/>
    <property type="match status" value="1"/>
</dbReference>